<reference evidence="2" key="1">
    <citation type="journal article" date="2014" name="Front. Microbiol.">
        <title>High frequency of phylogenetically diverse reductive dehalogenase-homologous genes in deep subseafloor sedimentary metagenomes.</title>
        <authorList>
            <person name="Kawai M."/>
            <person name="Futagami T."/>
            <person name="Toyoda A."/>
            <person name="Takaki Y."/>
            <person name="Nishi S."/>
            <person name="Hori S."/>
            <person name="Arai W."/>
            <person name="Tsubouchi T."/>
            <person name="Morono Y."/>
            <person name="Uchiyama I."/>
            <person name="Ito T."/>
            <person name="Fujiyama A."/>
            <person name="Inagaki F."/>
            <person name="Takami H."/>
        </authorList>
    </citation>
    <scope>NUCLEOTIDE SEQUENCE</scope>
    <source>
        <strain evidence="2">Expedition CK06-06</strain>
    </source>
</reference>
<name>X1VQJ5_9ZZZZ</name>
<keyword evidence="1" id="KW-0812">Transmembrane</keyword>
<accession>X1VQJ5</accession>
<comment type="caution">
    <text evidence="2">The sequence shown here is derived from an EMBL/GenBank/DDBJ whole genome shotgun (WGS) entry which is preliminary data.</text>
</comment>
<evidence type="ECO:0000313" key="2">
    <source>
        <dbReference type="EMBL" id="GAJ19006.1"/>
    </source>
</evidence>
<evidence type="ECO:0000256" key="1">
    <source>
        <dbReference type="SAM" id="Phobius"/>
    </source>
</evidence>
<dbReference type="AlphaFoldDB" id="X1VQJ5"/>
<feature type="non-terminal residue" evidence="2">
    <location>
        <position position="1"/>
    </location>
</feature>
<sequence>VATEELYEAIPALALWPLAILGGLGVLGVGAAVVLSAAMPRE</sequence>
<proteinExistence type="predicted"/>
<gene>
    <name evidence="2" type="ORF">S12H4_62467</name>
</gene>
<dbReference type="EMBL" id="BARW01041925">
    <property type="protein sequence ID" value="GAJ19006.1"/>
    <property type="molecule type" value="Genomic_DNA"/>
</dbReference>
<protein>
    <submittedName>
        <fullName evidence="2">Uncharacterized protein</fullName>
    </submittedName>
</protein>
<keyword evidence="1" id="KW-0472">Membrane</keyword>
<organism evidence="2">
    <name type="scientific">marine sediment metagenome</name>
    <dbReference type="NCBI Taxonomy" id="412755"/>
    <lineage>
        <taxon>unclassified sequences</taxon>
        <taxon>metagenomes</taxon>
        <taxon>ecological metagenomes</taxon>
    </lineage>
</organism>
<keyword evidence="1" id="KW-1133">Transmembrane helix</keyword>
<feature type="transmembrane region" description="Helical" evidence="1">
    <location>
        <begin position="14"/>
        <end position="38"/>
    </location>
</feature>